<name>A0ABU8BGN8_9BRAD</name>
<comment type="caution">
    <text evidence="2">The sequence shown here is derived from an EMBL/GenBank/DDBJ whole genome shotgun (WGS) entry which is preliminary data.</text>
</comment>
<accession>A0ABU8BGN8</accession>
<feature type="compositionally biased region" description="Basic and acidic residues" evidence="1">
    <location>
        <begin position="203"/>
        <end position="218"/>
    </location>
</feature>
<dbReference type="Proteomes" id="UP001364224">
    <property type="component" value="Unassembled WGS sequence"/>
</dbReference>
<feature type="compositionally biased region" description="Basic residues" evidence="1">
    <location>
        <begin position="125"/>
        <end position="137"/>
    </location>
</feature>
<gene>
    <name evidence="2" type="ORF">V1286_005233</name>
</gene>
<reference evidence="2 3" key="1">
    <citation type="submission" date="2024-02" db="EMBL/GenBank/DDBJ databases">
        <title>Adaptive strategies in a cosmopolitan and abundant soil bacterium.</title>
        <authorList>
            <person name="Carini P."/>
        </authorList>
    </citation>
    <scope>NUCLEOTIDE SEQUENCE [LARGE SCALE GENOMIC DNA]</scope>
    <source>
        <strain evidence="2 3">AZCC 1608</strain>
    </source>
</reference>
<keyword evidence="3" id="KW-1185">Reference proteome</keyword>
<protein>
    <submittedName>
        <fullName evidence="2">Uncharacterized protein</fullName>
    </submittedName>
</protein>
<evidence type="ECO:0000313" key="2">
    <source>
        <dbReference type="EMBL" id="MEH2557704.1"/>
    </source>
</evidence>
<feature type="compositionally biased region" description="Basic and acidic residues" evidence="1">
    <location>
        <begin position="177"/>
        <end position="195"/>
    </location>
</feature>
<evidence type="ECO:0000313" key="3">
    <source>
        <dbReference type="Proteomes" id="UP001364224"/>
    </source>
</evidence>
<feature type="region of interest" description="Disordered" evidence="1">
    <location>
        <begin position="117"/>
        <end position="225"/>
    </location>
</feature>
<feature type="compositionally biased region" description="Basic and acidic residues" evidence="1">
    <location>
        <begin position="147"/>
        <end position="157"/>
    </location>
</feature>
<evidence type="ECO:0000256" key="1">
    <source>
        <dbReference type="SAM" id="MobiDB-lite"/>
    </source>
</evidence>
<dbReference type="EMBL" id="JAZHRV010000001">
    <property type="protein sequence ID" value="MEH2557704.1"/>
    <property type="molecule type" value="Genomic_DNA"/>
</dbReference>
<organism evidence="2 3">
    <name type="scientific">Bradyrhizobium algeriense</name>
    <dbReference type="NCBI Taxonomy" id="634784"/>
    <lineage>
        <taxon>Bacteria</taxon>
        <taxon>Pseudomonadati</taxon>
        <taxon>Pseudomonadota</taxon>
        <taxon>Alphaproteobacteria</taxon>
        <taxon>Hyphomicrobiales</taxon>
        <taxon>Nitrobacteraceae</taxon>
        <taxon>Bradyrhizobium</taxon>
    </lineage>
</organism>
<proteinExistence type="predicted"/>
<sequence>MTKPAIAVADGDAGKRNRKIMPELVDAGEHLLRDEDEGEQRAQYAAGRQRITQRLAMGHGLAERIEHRAKRERPAVGDRQRLRHAQCAPDQRHYAVQHQHDEDAAPLRQHQHGLAECRGDDRHGNEHHHRQRHHARHAPAGVAVANDRGRDHPRGRGADALQRARQQQGFKGRCRDRKQAGDTIDGHAAEQDRPPPEPVGQRAHHELADAEANQEDRQHHLRPVG</sequence>